<dbReference type="InterPro" id="IPR037021">
    <property type="entry name" value="RnfH_sf"/>
</dbReference>
<name>A0A935W511_9PROT</name>
<dbReference type="PANTHER" id="PTHR37483:SF1">
    <property type="entry name" value="UPF0125 PROTEIN RATB"/>
    <property type="match status" value="1"/>
</dbReference>
<reference evidence="3 4" key="1">
    <citation type="submission" date="2020-10" db="EMBL/GenBank/DDBJ databases">
        <title>Connecting structure to function with the recovery of over 1000 high-quality activated sludge metagenome-assembled genomes encoding full-length rRNA genes using long-read sequencing.</title>
        <authorList>
            <person name="Singleton C.M."/>
            <person name="Petriglieri F."/>
            <person name="Kristensen J.M."/>
            <person name="Kirkegaard R.H."/>
            <person name="Michaelsen T.Y."/>
            <person name="Andersen M.H."/>
            <person name="Karst S.M."/>
            <person name="Dueholm M.S."/>
            <person name="Nielsen P.H."/>
            <person name="Albertsen M."/>
        </authorList>
    </citation>
    <scope>NUCLEOTIDE SEQUENCE [LARGE SCALE GENOMIC DNA]</scope>
    <source>
        <strain evidence="3">Fred_18-Q3-R57-64_BAT3C.720</strain>
    </source>
</reference>
<comment type="caution">
    <text evidence="3">The sequence shown here is derived from an EMBL/GenBank/DDBJ whole genome shotgun (WGS) entry which is preliminary data.</text>
</comment>
<dbReference type="Pfam" id="PF03658">
    <property type="entry name" value="Ub-RnfH"/>
    <property type="match status" value="1"/>
</dbReference>
<dbReference type="InterPro" id="IPR016155">
    <property type="entry name" value="Mopterin_synth/thiamin_S_b"/>
</dbReference>
<evidence type="ECO:0000313" key="4">
    <source>
        <dbReference type="Proteomes" id="UP000706151"/>
    </source>
</evidence>
<dbReference type="Proteomes" id="UP000706151">
    <property type="component" value="Unassembled WGS sequence"/>
</dbReference>
<evidence type="ECO:0000256" key="1">
    <source>
        <dbReference type="ARBA" id="ARBA00010645"/>
    </source>
</evidence>
<accession>A0A935W511</accession>
<sequence>MQVGVAYSEAGQQIWLTIEVPDESTVRQVIDRSGILKSFPTIDLQTQKVGVFGRLVKLDMVLRPGDRVEIYRAITCDPQTVPRRDGEGGDDEE</sequence>
<gene>
    <name evidence="3" type="ORF">IPK02_12445</name>
</gene>
<dbReference type="NCBIfam" id="NF002490">
    <property type="entry name" value="PRK01777.1"/>
    <property type="match status" value="1"/>
</dbReference>
<dbReference type="SUPFAM" id="SSF54285">
    <property type="entry name" value="MoaD/ThiS"/>
    <property type="match status" value="1"/>
</dbReference>
<organism evidence="3 4">
    <name type="scientific">Candidatus Accumulibacter affinis</name>
    <dbReference type="NCBI Taxonomy" id="2954384"/>
    <lineage>
        <taxon>Bacteria</taxon>
        <taxon>Pseudomonadati</taxon>
        <taxon>Pseudomonadota</taxon>
        <taxon>Betaproteobacteria</taxon>
        <taxon>Candidatus Accumulibacter</taxon>
    </lineage>
</organism>
<dbReference type="InterPro" id="IPR005346">
    <property type="entry name" value="RnfH"/>
</dbReference>
<dbReference type="PANTHER" id="PTHR37483">
    <property type="entry name" value="UPF0125 PROTEIN RATB"/>
    <property type="match status" value="1"/>
</dbReference>
<protein>
    <recommendedName>
        <fullName evidence="2">UPF0125 protein IPK02_12445</fullName>
    </recommendedName>
</protein>
<comment type="similarity">
    <text evidence="1 2">Belongs to the UPF0125 (RnfH) family.</text>
</comment>
<dbReference type="AlphaFoldDB" id="A0A935W511"/>
<dbReference type="Gene3D" id="3.10.20.280">
    <property type="entry name" value="RnfH-like"/>
    <property type="match status" value="1"/>
</dbReference>
<dbReference type="HAMAP" id="MF_00460">
    <property type="entry name" value="UPF0125_RnfH"/>
    <property type="match status" value="1"/>
</dbReference>
<evidence type="ECO:0000313" key="3">
    <source>
        <dbReference type="EMBL" id="MBK7954689.1"/>
    </source>
</evidence>
<evidence type="ECO:0000256" key="2">
    <source>
        <dbReference type="HAMAP-Rule" id="MF_00460"/>
    </source>
</evidence>
<dbReference type="EMBL" id="JADJOT010000009">
    <property type="protein sequence ID" value="MBK7954689.1"/>
    <property type="molecule type" value="Genomic_DNA"/>
</dbReference>
<proteinExistence type="inferred from homology"/>